<feature type="domain" description="HDOD" evidence="1">
    <location>
        <begin position="23"/>
        <end position="222"/>
    </location>
</feature>
<dbReference type="Pfam" id="PF08668">
    <property type="entry name" value="HDOD"/>
    <property type="match status" value="1"/>
</dbReference>
<gene>
    <name evidence="2" type="ORF">E6C76_08000</name>
</gene>
<dbReference type="PANTHER" id="PTHR33525">
    <property type="match status" value="1"/>
</dbReference>
<dbReference type="RefSeq" id="WP_136348159.1">
    <property type="nucleotide sequence ID" value="NZ_SSOC01000003.1"/>
</dbReference>
<name>A0A4S4B0E2_9RHOO</name>
<dbReference type="SUPFAM" id="SSF109604">
    <property type="entry name" value="HD-domain/PDEase-like"/>
    <property type="match status" value="1"/>
</dbReference>
<dbReference type="Gene3D" id="1.10.3210.10">
    <property type="entry name" value="Hypothetical protein af1432"/>
    <property type="match status" value="1"/>
</dbReference>
<dbReference type="InterPro" id="IPR052340">
    <property type="entry name" value="RNase_Y/CdgJ"/>
</dbReference>
<dbReference type="AlphaFoldDB" id="A0A4S4B0E2"/>
<comment type="caution">
    <text evidence="2">The sequence shown here is derived from an EMBL/GenBank/DDBJ whole genome shotgun (WGS) entry which is preliminary data.</text>
</comment>
<dbReference type="InterPro" id="IPR013976">
    <property type="entry name" value="HDOD"/>
</dbReference>
<dbReference type="EMBL" id="SSOC01000003">
    <property type="protein sequence ID" value="THF65953.1"/>
    <property type="molecule type" value="Genomic_DNA"/>
</dbReference>
<sequence length="287" mass="32180">MALLARPLESVQNYVDFFTAQPLPVLKRTVRDLAVLREDMETVSGKRVAAVVLGDPLMTMKLLTYLQTHRRQAQNHDITTIDRAIMMMGLEPFFRLFGDLPTVEDTLAGHPQALIGVLKVIGRARRAAHYARDWAVVRHDLDVDEITVAALLVEATEIVCWVFAPTLTERVYAMQRADRTLRSTAAQTAVFGTTARDIQQALVRAWKLPELLIELMDDSKVDHPRVRNVLLATDFARHVAHGWDDAALPDDLAAIENLIRISREQLLHRLGAPPDAQARFLGTDDQG</sequence>
<proteinExistence type="predicted"/>
<dbReference type="PROSITE" id="PS51833">
    <property type="entry name" value="HDOD"/>
    <property type="match status" value="1"/>
</dbReference>
<dbReference type="OrthoDB" id="9126875at2"/>
<accession>A0A4S4B0E2</accession>
<dbReference type="PANTHER" id="PTHR33525:SF4">
    <property type="entry name" value="CYCLIC DI-GMP PHOSPHODIESTERASE CDGJ"/>
    <property type="match status" value="1"/>
</dbReference>
<organism evidence="2 3">
    <name type="scientific">Pseudothauera nasutitermitis</name>
    <dbReference type="NCBI Taxonomy" id="2565930"/>
    <lineage>
        <taxon>Bacteria</taxon>
        <taxon>Pseudomonadati</taxon>
        <taxon>Pseudomonadota</taxon>
        <taxon>Betaproteobacteria</taxon>
        <taxon>Rhodocyclales</taxon>
        <taxon>Zoogloeaceae</taxon>
        <taxon>Pseudothauera</taxon>
    </lineage>
</organism>
<reference evidence="2 3" key="1">
    <citation type="submission" date="2019-04" db="EMBL/GenBank/DDBJ databases">
        <title>Azoarcus nasutitermitis sp. nov. isolated from termite nest.</title>
        <authorList>
            <person name="Lin S.-Y."/>
            <person name="Hameed A."/>
            <person name="Hsu Y.-H."/>
            <person name="Young C.-C."/>
        </authorList>
    </citation>
    <scope>NUCLEOTIDE SEQUENCE [LARGE SCALE GENOMIC DNA]</scope>
    <source>
        <strain evidence="2 3">CC-YHH838</strain>
    </source>
</reference>
<dbReference type="Proteomes" id="UP000308430">
    <property type="component" value="Unassembled WGS sequence"/>
</dbReference>
<keyword evidence="3" id="KW-1185">Reference proteome</keyword>
<evidence type="ECO:0000259" key="1">
    <source>
        <dbReference type="PROSITE" id="PS51833"/>
    </source>
</evidence>
<evidence type="ECO:0000313" key="2">
    <source>
        <dbReference type="EMBL" id="THF65953.1"/>
    </source>
</evidence>
<protein>
    <submittedName>
        <fullName evidence="2">HDOD domain-containing protein</fullName>
    </submittedName>
</protein>
<evidence type="ECO:0000313" key="3">
    <source>
        <dbReference type="Proteomes" id="UP000308430"/>
    </source>
</evidence>